<dbReference type="InterPro" id="IPR011991">
    <property type="entry name" value="ArsR-like_HTH"/>
</dbReference>
<proteinExistence type="predicted"/>
<dbReference type="PROSITE" id="PS50995">
    <property type="entry name" value="HTH_MARR_2"/>
    <property type="match status" value="1"/>
</dbReference>
<keyword evidence="2" id="KW-0238">DNA-binding</keyword>
<evidence type="ECO:0000259" key="5">
    <source>
        <dbReference type="PROSITE" id="PS50995"/>
    </source>
</evidence>
<keyword evidence="3" id="KW-0804">Transcription</keyword>
<dbReference type="Proteomes" id="UP000277294">
    <property type="component" value="Unassembled WGS sequence"/>
</dbReference>
<evidence type="ECO:0000313" key="6">
    <source>
        <dbReference type="EMBL" id="VCU70773.1"/>
    </source>
</evidence>
<gene>
    <name evidence="6" type="primary">mgrA</name>
    <name evidence="6" type="ORF">PIGHUM_02849</name>
</gene>
<evidence type="ECO:0000256" key="2">
    <source>
        <dbReference type="ARBA" id="ARBA00023125"/>
    </source>
</evidence>
<dbReference type="PANTHER" id="PTHR42756:SF1">
    <property type="entry name" value="TRANSCRIPTIONAL REPRESSOR OF EMRAB OPERON"/>
    <property type="match status" value="1"/>
</dbReference>
<keyword evidence="1" id="KW-0805">Transcription regulation</keyword>
<organism evidence="6 7">
    <name type="scientific">Pigmentiphaga humi</name>
    <dbReference type="NCBI Taxonomy" id="2478468"/>
    <lineage>
        <taxon>Bacteria</taxon>
        <taxon>Pseudomonadati</taxon>
        <taxon>Pseudomonadota</taxon>
        <taxon>Betaproteobacteria</taxon>
        <taxon>Burkholderiales</taxon>
        <taxon>Alcaligenaceae</taxon>
        <taxon>Pigmentiphaga</taxon>
    </lineage>
</organism>
<dbReference type="InterPro" id="IPR036390">
    <property type="entry name" value="WH_DNA-bd_sf"/>
</dbReference>
<dbReference type="PRINTS" id="PR00598">
    <property type="entry name" value="HTHMARR"/>
</dbReference>
<keyword evidence="7" id="KW-1185">Reference proteome</keyword>
<dbReference type="Gene3D" id="1.10.10.10">
    <property type="entry name" value="Winged helix-like DNA-binding domain superfamily/Winged helix DNA-binding domain"/>
    <property type="match status" value="1"/>
</dbReference>
<dbReference type="GO" id="GO:0003700">
    <property type="term" value="F:DNA-binding transcription factor activity"/>
    <property type="evidence" value="ECO:0007669"/>
    <property type="project" value="InterPro"/>
</dbReference>
<evidence type="ECO:0000256" key="4">
    <source>
        <dbReference type="SAM" id="MobiDB-lite"/>
    </source>
</evidence>
<dbReference type="PANTHER" id="PTHR42756">
    <property type="entry name" value="TRANSCRIPTIONAL REGULATOR, MARR"/>
    <property type="match status" value="1"/>
</dbReference>
<sequence length="200" mass="22214">MSISPQKKPSGPPPARHGDADDDNLPYMSLPRAQRDPKAGSDIASLYPSHPVGAEIRLTHLLFKSALHQRFRTHKVTSAQWAFLRILWNEDGITQKDLAARLGIHATTAVPALAIMERNGYVRRERNGADKRNVYVYLTEAGKALAFDLVPYAAEMNERSLKGISSKDAEKLMKLLWQVQANLKEALGEDGVQGLESEDE</sequence>
<evidence type="ECO:0000256" key="3">
    <source>
        <dbReference type="ARBA" id="ARBA00023163"/>
    </source>
</evidence>
<evidence type="ECO:0000313" key="7">
    <source>
        <dbReference type="Proteomes" id="UP000277294"/>
    </source>
</evidence>
<dbReference type="InterPro" id="IPR000835">
    <property type="entry name" value="HTH_MarR-typ"/>
</dbReference>
<dbReference type="CDD" id="cd00090">
    <property type="entry name" value="HTH_ARSR"/>
    <property type="match status" value="1"/>
</dbReference>
<dbReference type="SMART" id="SM00347">
    <property type="entry name" value="HTH_MARR"/>
    <property type="match status" value="1"/>
</dbReference>
<accession>A0A3P4B3A9</accession>
<dbReference type="InterPro" id="IPR036388">
    <property type="entry name" value="WH-like_DNA-bd_sf"/>
</dbReference>
<dbReference type="OrthoDB" id="5951092at2"/>
<dbReference type="GO" id="GO:0003677">
    <property type="term" value="F:DNA binding"/>
    <property type="evidence" value="ECO:0007669"/>
    <property type="project" value="UniProtKB-KW"/>
</dbReference>
<feature type="domain" description="HTH marR-type" evidence="5">
    <location>
        <begin position="49"/>
        <end position="181"/>
    </location>
</feature>
<dbReference type="EMBL" id="UWPJ01000023">
    <property type="protein sequence ID" value="VCU70773.1"/>
    <property type="molecule type" value="Genomic_DNA"/>
</dbReference>
<dbReference type="RefSeq" id="WP_124080241.1">
    <property type="nucleotide sequence ID" value="NZ_UWPJ01000023.1"/>
</dbReference>
<dbReference type="Pfam" id="PF01047">
    <property type="entry name" value="MarR"/>
    <property type="match status" value="1"/>
</dbReference>
<evidence type="ECO:0000256" key="1">
    <source>
        <dbReference type="ARBA" id="ARBA00023015"/>
    </source>
</evidence>
<dbReference type="SUPFAM" id="SSF46785">
    <property type="entry name" value="Winged helix' DNA-binding domain"/>
    <property type="match status" value="1"/>
</dbReference>
<name>A0A3P4B3A9_9BURK</name>
<reference evidence="6 7" key="1">
    <citation type="submission" date="2018-10" db="EMBL/GenBank/DDBJ databases">
        <authorList>
            <person name="Criscuolo A."/>
        </authorList>
    </citation>
    <scope>NUCLEOTIDE SEQUENCE [LARGE SCALE GENOMIC DNA]</scope>
    <source>
        <strain evidence="6">DnA1</strain>
    </source>
</reference>
<dbReference type="AlphaFoldDB" id="A0A3P4B3A9"/>
<feature type="region of interest" description="Disordered" evidence="4">
    <location>
        <begin position="1"/>
        <end position="42"/>
    </location>
</feature>
<protein>
    <submittedName>
        <fullName evidence="6">HTH-type transcriptional regulator MgrA</fullName>
    </submittedName>
</protein>